<organism evidence="2">
    <name type="scientific">Rhizophora mucronata</name>
    <name type="common">Asiatic mangrove</name>
    <dbReference type="NCBI Taxonomy" id="61149"/>
    <lineage>
        <taxon>Eukaryota</taxon>
        <taxon>Viridiplantae</taxon>
        <taxon>Streptophyta</taxon>
        <taxon>Embryophyta</taxon>
        <taxon>Tracheophyta</taxon>
        <taxon>Spermatophyta</taxon>
        <taxon>Magnoliopsida</taxon>
        <taxon>eudicotyledons</taxon>
        <taxon>Gunneridae</taxon>
        <taxon>Pentapetalae</taxon>
        <taxon>rosids</taxon>
        <taxon>fabids</taxon>
        <taxon>Malpighiales</taxon>
        <taxon>Rhizophoraceae</taxon>
        <taxon>Rhizophora</taxon>
    </lineage>
</organism>
<evidence type="ECO:0000313" key="2">
    <source>
        <dbReference type="EMBL" id="MBX41067.1"/>
    </source>
</evidence>
<reference evidence="2" key="1">
    <citation type="submission" date="2018-02" db="EMBL/GenBank/DDBJ databases">
        <title>Rhizophora mucronata_Transcriptome.</title>
        <authorList>
            <person name="Meera S.P."/>
            <person name="Sreeshan A."/>
            <person name="Augustine A."/>
        </authorList>
    </citation>
    <scope>NUCLEOTIDE SEQUENCE</scope>
    <source>
        <tissue evidence="2">Leaf</tissue>
    </source>
</reference>
<proteinExistence type="predicted"/>
<feature type="compositionally biased region" description="Polar residues" evidence="1">
    <location>
        <begin position="1"/>
        <end position="17"/>
    </location>
</feature>
<feature type="region of interest" description="Disordered" evidence="1">
    <location>
        <begin position="1"/>
        <end position="23"/>
    </location>
</feature>
<name>A0A2P2NEZ7_RHIMU</name>
<dbReference type="AlphaFoldDB" id="A0A2P2NEZ7"/>
<protein>
    <submittedName>
        <fullName evidence="2">Uncharacterized protein</fullName>
    </submittedName>
</protein>
<evidence type="ECO:0000256" key="1">
    <source>
        <dbReference type="SAM" id="MobiDB-lite"/>
    </source>
</evidence>
<dbReference type="EMBL" id="GGEC01060583">
    <property type="protein sequence ID" value="MBX41067.1"/>
    <property type="molecule type" value="Transcribed_RNA"/>
</dbReference>
<accession>A0A2P2NEZ7</accession>
<sequence length="23" mass="2546">MENNLSPHETSYLTPKTVTAVRG</sequence>